<dbReference type="Proteomes" id="UP000652761">
    <property type="component" value="Unassembled WGS sequence"/>
</dbReference>
<proteinExistence type="inferred from homology"/>
<dbReference type="InterPro" id="IPR002885">
    <property type="entry name" value="PPR_rpt"/>
</dbReference>
<dbReference type="FunFam" id="1.25.40.10:FF:000325">
    <property type="entry name" value="Pentatricopeptide repeat-containing protein At4g14820"/>
    <property type="match status" value="1"/>
</dbReference>
<evidence type="ECO:0000313" key="5">
    <source>
        <dbReference type="EMBL" id="MQL92907.1"/>
    </source>
</evidence>
<feature type="repeat" description="PPR" evidence="3">
    <location>
        <begin position="171"/>
        <end position="205"/>
    </location>
</feature>
<dbReference type="PANTHER" id="PTHR47926:SF409">
    <property type="entry name" value="DYW DOMAIN-CONTAINING PROTEIN"/>
    <property type="match status" value="1"/>
</dbReference>
<feature type="repeat" description="PPR" evidence="3">
    <location>
        <begin position="373"/>
        <end position="407"/>
    </location>
</feature>
<evidence type="ECO:0000259" key="4">
    <source>
        <dbReference type="Pfam" id="PF14432"/>
    </source>
</evidence>
<dbReference type="FunFam" id="1.25.40.10:FF:000442">
    <property type="entry name" value="Pentatricopeptide repeat-containing protein At3g49710"/>
    <property type="match status" value="1"/>
</dbReference>
<evidence type="ECO:0000256" key="2">
    <source>
        <dbReference type="ARBA" id="ARBA00022737"/>
    </source>
</evidence>
<accession>A0A843VEJ3</accession>
<keyword evidence="2" id="KW-0677">Repeat</keyword>
<dbReference type="GO" id="GO:0009451">
    <property type="term" value="P:RNA modification"/>
    <property type="evidence" value="ECO:0007669"/>
    <property type="project" value="InterPro"/>
</dbReference>
<dbReference type="Pfam" id="PF20431">
    <property type="entry name" value="E_motif"/>
    <property type="match status" value="1"/>
</dbReference>
<dbReference type="Gene3D" id="1.25.40.10">
    <property type="entry name" value="Tetratricopeptide repeat domain"/>
    <property type="match status" value="4"/>
</dbReference>
<name>A0A843VEJ3_COLES</name>
<dbReference type="InterPro" id="IPR032867">
    <property type="entry name" value="DYW_dom"/>
</dbReference>
<dbReference type="InterPro" id="IPR011990">
    <property type="entry name" value="TPR-like_helical_dom_sf"/>
</dbReference>
<evidence type="ECO:0000256" key="1">
    <source>
        <dbReference type="ARBA" id="ARBA00006643"/>
    </source>
</evidence>
<protein>
    <recommendedName>
        <fullName evidence="4">DYW domain-containing protein</fullName>
    </recommendedName>
</protein>
<dbReference type="InterPro" id="IPR046960">
    <property type="entry name" value="PPR_At4g14850-like_plant"/>
</dbReference>
<keyword evidence="6" id="KW-1185">Reference proteome</keyword>
<dbReference type="OrthoDB" id="1700852at2759"/>
<organism evidence="5 6">
    <name type="scientific">Colocasia esculenta</name>
    <name type="common">Wild taro</name>
    <name type="synonym">Arum esculentum</name>
    <dbReference type="NCBI Taxonomy" id="4460"/>
    <lineage>
        <taxon>Eukaryota</taxon>
        <taxon>Viridiplantae</taxon>
        <taxon>Streptophyta</taxon>
        <taxon>Embryophyta</taxon>
        <taxon>Tracheophyta</taxon>
        <taxon>Spermatophyta</taxon>
        <taxon>Magnoliopsida</taxon>
        <taxon>Liliopsida</taxon>
        <taxon>Araceae</taxon>
        <taxon>Aroideae</taxon>
        <taxon>Colocasieae</taxon>
        <taxon>Colocasia</taxon>
    </lineage>
</organism>
<feature type="domain" description="DYW" evidence="4">
    <location>
        <begin position="588"/>
        <end position="680"/>
    </location>
</feature>
<dbReference type="Pfam" id="PF13041">
    <property type="entry name" value="PPR_2"/>
    <property type="match status" value="3"/>
</dbReference>
<dbReference type="EMBL" id="NMUH01001498">
    <property type="protein sequence ID" value="MQL92907.1"/>
    <property type="molecule type" value="Genomic_DNA"/>
</dbReference>
<dbReference type="AlphaFoldDB" id="A0A843VEJ3"/>
<dbReference type="Pfam" id="PF14432">
    <property type="entry name" value="DYW_deaminase"/>
    <property type="match status" value="1"/>
</dbReference>
<dbReference type="NCBIfam" id="TIGR00756">
    <property type="entry name" value="PPR"/>
    <property type="match status" value="4"/>
</dbReference>
<feature type="repeat" description="PPR" evidence="3">
    <location>
        <begin position="272"/>
        <end position="306"/>
    </location>
</feature>
<dbReference type="FunFam" id="1.25.40.10:FF:000073">
    <property type="entry name" value="Pentatricopeptide repeat-containing protein chloroplastic"/>
    <property type="match status" value="1"/>
</dbReference>
<dbReference type="Pfam" id="PF01535">
    <property type="entry name" value="PPR"/>
    <property type="match status" value="2"/>
</dbReference>
<evidence type="ECO:0000256" key="3">
    <source>
        <dbReference type="PROSITE-ProRule" id="PRU00708"/>
    </source>
</evidence>
<feature type="repeat" description="PPR" evidence="3">
    <location>
        <begin position="109"/>
        <end position="143"/>
    </location>
</feature>
<comment type="caution">
    <text evidence="5">The sequence shown here is derived from an EMBL/GenBank/DDBJ whole genome shotgun (WGS) entry which is preliminary data.</text>
</comment>
<reference evidence="5" key="1">
    <citation type="submission" date="2017-07" db="EMBL/GenBank/DDBJ databases">
        <title>Taro Niue Genome Assembly and Annotation.</title>
        <authorList>
            <person name="Atibalentja N."/>
            <person name="Keating K."/>
            <person name="Fields C.J."/>
        </authorList>
    </citation>
    <scope>NUCLEOTIDE SEQUENCE</scope>
    <source>
        <strain evidence="5">Niue_2</strain>
        <tissue evidence="5">Leaf</tissue>
    </source>
</reference>
<gene>
    <name evidence="5" type="ORF">Taro_025532</name>
</gene>
<dbReference type="InterPro" id="IPR046848">
    <property type="entry name" value="E_motif"/>
</dbReference>
<dbReference type="GO" id="GO:0003723">
    <property type="term" value="F:RNA binding"/>
    <property type="evidence" value="ECO:0007669"/>
    <property type="project" value="InterPro"/>
</dbReference>
<comment type="similarity">
    <text evidence="1">Belongs to the PPR family. PCMP-H subfamily.</text>
</comment>
<sequence>MGGTPSVLRLHLLPANLKLPASFFSGKTSSLPASASPCRCYLLDPPPGGDFLKLCLSGSFTEAFRTSRHELWSDPSLFTHLLQACLRRRSFPGAKQVHSLIVASGAAGDRFISNHLLHLYSKLGQLHEAVKVFGAMPRRNVMSSNILIGGFIQNGDLGSAREVFDGMAERNVATWNAMVAGLTDFGHNEEGLELFTEMRCRDMRPDEFTLGSVLRGCASVKCVQSGRQVHVYVVKTGFQCDLCVVSSLAHMYMKCGFLEEGERVLGGLPFLNVVACNTIIAGRAQNGDAEGALRHFCLMRSTGLEPDKITFVSAIASCSELATLGQGQQIHAQAIKAGVHPEVAVQSSLVSMYSRCGCLNDSAAVFSEFNALDDVLWSAMIAAYGFHGRGREAIYLFEQMVREGMEPNDVTFLTVLYACSHSGLKKEGQAVFELMKSKYGLQPRLEHYTCMVDLLGRSGSLEEAEELIKSMSVEADAVIWKTLLSACKIHRETEMAKRVAVHVLSADPQDSASYVLLSNIHATAERWGDVSEVREIMREMKVKKEPGISWLELKNKVYQFSTGDRSHPRWREINDYLSELASKMKQHGYVPDTSMVLHDMEEEEKEHCLAHHSEKLAVAFAILSTPEGHPIRVMKNLRVCVDCHVAFKFISKIASRDIVVRDVSRFHHFKDGECSCGDYW</sequence>
<evidence type="ECO:0000313" key="6">
    <source>
        <dbReference type="Proteomes" id="UP000652761"/>
    </source>
</evidence>
<dbReference type="PANTHER" id="PTHR47926">
    <property type="entry name" value="PENTATRICOPEPTIDE REPEAT-CONTAINING PROTEIN"/>
    <property type="match status" value="1"/>
</dbReference>
<dbReference type="PROSITE" id="PS51375">
    <property type="entry name" value="PPR"/>
    <property type="match status" value="4"/>
</dbReference>
<dbReference type="GO" id="GO:0008270">
    <property type="term" value="F:zinc ion binding"/>
    <property type="evidence" value="ECO:0007669"/>
    <property type="project" value="InterPro"/>
</dbReference>